<gene>
    <name evidence="12" type="ORF">BC936DRAFT_142188</name>
</gene>
<dbReference type="PROSITE" id="PS50195">
    <property type="entry name" value="PX"/>
    <property type="match status" value="1"/>
</dbReference>
<name>A0A433A134_9FUNG</name>
<evidence type="ECO:0000256" key="4">
    <source>
        <dbReference type="ARBA" id="ARBA00022448"/>
    </source>
</evidence>
<evidence type="ECO:0000259" key="11">
    <source>
        <dbReference type="PROSITE" id="PS50195"/>
    </source>
</evidence>
<evidence type="ECO:0000256" key="3">
    <source>
        <dbReference type="ARBA" id="ARBA00010883"/>
    </source>
</evidence>
<dbReference type="PANTHER" id="PTHR45949:SF2">
    <property type="entry name" value="SORTING NEXIN-4"/>
    <property type="match status" value="1"/>
</dbReference>
<evidence type="ECO:0000256" key="8">
    <source>
        <dbReference type="ARBA" id="ARBA00040748"/>
    </source>
</evidence>
<dbReference type="InterPro" id="IPR027267">
    <property type="entry name" value="AH/BAR_dom_sf"/>
</dbReference>
<dbReference type="InterPro" id="IPR036871">
    <property type="entry name" value="PX_dom_sf"/>
</dbReference>
<dbReference type="InterPro" id="IPR015404">
    <property type="entry name" value="Vps5_C"/>
</dbReference>
<comment type="subcellular location">
    <subcellularLocation>
        <location evidence="2">Cytoplasm</location>
    </subcellularLocation>
    <subcellularLocation>
        <location evidence="1">Endomembrane system</location>
        <topology evidence="1">Peripheral membrane protein</topology>
    </subcellularLocation>
</comment>
<dbReference type="Gene3D" id="3.30.1520.10">
    <property type="entry name" value="Phox-like domain"/>
    <property type="match status" value="1"/>
</dbReference>
<evidence type="ECO:0000256" key="9">
    <source>
        <dbReference type="ARBA" id="ARBA00041273"/>
    </source>
</evidence>
<dbReference type="Proteomes" id="UP000268093">
    <property type="component" value="Unassembled WGS sequence"/>
</dbReference>
<keyword evidence="4" id="KW-0813">Transport</keyword>
<evidence type="ECO:0000256" key="7">
    <source>
        <dbReference type="ARBA" id="ARBA00023136"/>
    </source>
</evidence>
<dbReference type="GO" id="GO:0034727">
    <property type="term" value="P:piecemeal microautophagy of the nucleus"/>
    <property type="evidence" value="ECO:0007669"/>
    <property type="project" value="TreeGrafter"/>
</dbReference>
<dbReference type="GO" id="GO:0000422">
    <property type="term" value="P:autophagy of mitochondrion"/>
    <property type="evidence" value="ECO:0007669"/>
    <property type="project" value="TreeGrafter"/>
</dbReference>
<keyword evidence="7" id="KW-0472">Membrane</keyword>
<evidence type="ECO:0000256" key="1">
    <source>
        <dbReference type="ARBA" id="ARBA00004184"/>
    </source>
</evidence>
<dbReference type="GO" id="GO:0032456">
    <property type="term" value="P:endocytic recycling"/>
    <property type="evidence" value="ECO:0007669"/>
    <property type="project" value="TreeGrafter"/>
</dbReference>
<proteinExistence type="inferred from homology"/>
<comment type="caution">
    <text evidence="12">The sequence shown here is derived from an EMBL/GenBank/DDBJ whole genome shotgun (WGS) entry which is preliminary data.</text>
</comment>
<dbReference type="OrthoDB" id="205639at2759"/>
<feature type="region of interest" description="Disordered" evidence="10">
    <location>
        <begin position="233"/>
        <end position="256"/>
    </location>
</feature>
<evidence type="ECO:0000256" key="10">
    <source>
        <dbReference type="SAM" id="MobiDB-lite"/>
    </source>
</evidence>
<evidence type="ECO:0000313" key="12">
    <source>
        <dbReference type="EMBL" id="RUO96339.1"/>
    </source>
</evidence>
<reference evidence="12 13" key="1">
    <citation type="journal article" date="2018" name="New Phytol.">
        <title>Phylogenomics of Endogonaceae and evolution of mycorrhizas within Mucoromycota.</title>
        <authorList>
            <person name="Chang Y."/>
            <person name="Desiro A."/>
            <person name="Na H."/>
            <person name="Sandor L."/>
            <person name="Lipzen A."/>
            <person name="Clum A."/>
            <person name="Barry K."/>
            <person name="Grigoriev I.V."/>
            <person name="Martin F.M."/>
            <person name="Stajich J.E."/>
            <person name="Smith M.E."/>
            <person name="Bonito G."/>
            <person name="Spatafora J.W."/>
        </authorList>
    </citation>
    <scope>NUCLEOTIDE SEQUENCE [LARGE SCALE GENOMIC DNA]</scope>
    <source>
        <strain evidence="12 13">GMNB39</strain>
    </source>
</reference>
<dbReference type="SUPFAM" id="SSF64268">
    <property type="entry name" value="PX domain"/>
    <property type="match status" value="1"/>
</dbReference>
<dbReference type="EMBL" id="RBNI01021926">
    <property type="protein sequence ID" value="RUO96339.1"/>
    <property type="molecule type" value="Genomic_DNA"/>
</dbReference>
<keyword evidence="6" id="KW-0446">Lipid-binding</keyword>
<dbReference type="GO" id="GO:0061709">
    <property type="term" value="P:reticulophagy"/>
    <property type="evidence" value="ECO:0007669"/>
    <property type="project" value="TreeGrafter"/>
</dbReference>
<accession>A0A433A134</accession>
<dbReference type="InterPro" id="IPR001683">
    <property type="entry name" value="PX_dom"/>
</dbReference>
<protein>
    <recommendedName>
        <fullName evidence="8">Sorting nexin-4</fullName>
    </recommendedName>
    <alternativeName>
        <fullName evidence="9">Autophagy-related protein 24</fullName>
    </alternativeName>
</protein>
<organism evidence="12 13">
    <name type="scientific">Jimgerdemannia flammicorona</name>
    <dbReference type="NCBI Taxonomy" id="994334"/>
    <lineage>
        <taxon>Eukaryota</taxon>
        <taxon>Fungi</taxon>
        <taxon>Fungi incertae sedis</taxon>
        <taxon>Mucoromycota</taxon>
        <taxon>Mucoromycotina</taxon>
        <taxon>Endogonomycetes</taxon>
        <taxon>Endogonales</taxon>
        <taxon>Endogonaceae</taxon>
        <taxon>Jimgerdemannia</taxon>
    </lineage>
</organism>
<dbReference type="GO" id="GO:0035091">
    <property type="term" value="F:phosphatidylinositol binding"/>
    <property type="evidence" value="ECO:0007669"/>
    <property type="project" value="InterPro"/>
</dbReference>
<comment type="similarity">
    <text evidence="3">Belongs to the sorting nexin family.</text>
</comment>
<dbReference type="Pfam" id="PF00787">
    <property type="entry name" value="PX"/>
    <property type="match status" value="1"/>
</dbReference>
<evidence type="ECO:0000256" key="5">
    <source>
        <dbReference type="ARBA" id="ARBA00022490"/>
    </source>
</evidence>
<dbReference type="SMART" id="SM00312">
    <property type="entry name" value="PX"/>
    <property type="match status" value="1"/>
</dbReference>
<dbReference type="GO" id="GO:0015031">
    <property type="term" value="P:protein transport"/>
    <property type="evidence" value="ECO:0007669"/>
    <property type="project" value="TreeGrafter"/>
</dbReference>
<dbReference type="AlphaFoldDB" id="A0A433A134"/>
<dbReference type="Pfam" id="PF09325">
    <property type="entry name" value="Vps5"/>
    <property type="match status" value="1"/>
</dbReference>
<evidence type="ECO:0000256" key="6">
    <source>
        <dbReference type="ARBA" id="ARBA00023121"/>
    </source>
</evidence>
<dbReference type="GO" id="GO:0000407">
    <property type="term" value="C:phagophore assembly site"/>
    <property type="evidence" value="ECO:0007669"/>
    <property type="project" value="TreeGrafter"/>
</dbReference>
<evidence type="ECO:0000256" key="2">
    <source>
        <dbReference type="ARBA" id="ARBA00004496"/>
    </source>
</evidence>
<feature type="domain" description="PX" evidence="11">
    <location>
        <begin position="102"/>
        <end position="224"/>
    </location>
</feature>
<keyword evidence="13" id="KW-1185">Reference proteome</keyword>
<dbReference type="Gene3D" id="1.20.1270.60">
    <property type="entry name" value="Arfaptin homology (AH) domain/BAR domain"/>
    <property type="match status" value="1"/>
</dbReference>
<sequence length="396" mass="45364">MNEDYNNVTWDIPAATDAITPYDLSNDVDPLSSIGDEMAKSFAEISTQRIDADAEEIAAIVSPSSSRDVHPFASNSTSFDTTSPTMPSFYARPHPEPTYEAPKPMTITVMDPQKEVDGSTYMSYQVTTRTTLETFSSANTTVRRRFQDFLWLYGILNLEFPQCVVPPMPEKHRMDYLTGDRFSPEFIEKRRLSLQRFLQRVARHPVLQVSENLRVFLESREFVRIRLIFITSDSPSHPSRPPPPSPSKRKRKETHTLTRASINDKAARAKRDQSVFDNIGDVLLNAFAKIRKPEEKFVEMREGVDKLEENFNMVARLYTRISKRQSDLQQDYTDFAASVQGLGNLETGVTRQLTQFSETTSNYVNAMKKMSDREDLEYLSEIHEYLTYCNAVKVSD</sequence>
<evidence type="ECO:0000313" key="13">
    <source>
        <dbReference type="Proteomes" id="UP000268093"/>
    </source>
</evidence>
<keyword evidence="5" id="KW-0963">Cytoplasm</keyword>
<dbReference type="GO" id="GO:0005769">
    <property type="term" value="C:early endosome"/>
    <property type="evidence" value="ECO:0007669"/>
    <property type="project" value="TreeGrafter"/>
</dbReference>
<dbReference type="PANTHER" id="PTHR45949">
    <property type="entry name" value="SORTING NEXIN-4"/>
    <property type="match status" value="1"/>
</dbReference>